<reference evidence="1 2" key="1">
    <citation type="submission" date="2017-06" db="EMBL/GenBank/DDBJ databases">
        <title>Ant-infecting Ophiocordyceps genomes reveal a high diversity of potential behavioral manipulation genes and a possible major role for enterotoxins.</title>
        <authorList>
            <person name="De Bekker C."/>
            <person name="Evans H.C."/>
            <person name="Brachmann A."/>
            <person name="Hughes D.P."/>
        </authorList>
    </citation>
    <scope>NUCLEOTIDE SEQUENCE [LARGE SCALE GENOMIC DNA]</scope>
    <source>
        <strain evidence="1 2">1348a</strain>
    </source>
</reference>
<dbReference type="EMBL" id="NJEU01002161">
    <property type="protein sequence ID" value="PHH58491.1"/>
    <property type="molecule type" value="Genomic_DNA"/>
</dbReference>
<comment type="caution">
    <text evidence="1">The sequence shown here is derived from an EMBL/GenBank/DDBJ whole genome shotgun (WGS) entry which is preliminary data.</text>
</comment>
<organism evidence="1 2">
    <name type="scientific">Ophiocordyceps australis</name>
    <dbReference type="NCBI Taxonomy" id="1399860"/>
    <lineage>
        <taxon>Eukaryota</taxon>
        <taxon>Fungi</taxon>
        <taxon>Dikarya</taxon>
        <taxon>Ascomycota</taxon>
        <taxon>Pezizomycotina</taxon>
        <taxon>Sordariomycetes</taxon>
        <taxon>Hypocreomycetidae</taxon>
        <taxon>Hypocreales</taxon>
        <taxon>Ophiocordycipitaceae</taxon>
        <taxon>Ophiocordyceps</taxon>
    </lineage>
</organism>
<proteinExistence type="predicted"/>
<gene>
    <name evidence="1" type="ORF">CDD82_2950</name>
</gene>
<sequence>MSGSSSDTAMAIVRAPSARPPPRLAQSLPPPAVDVLLEPSPTTLVLFRPPPTSSMVGPAAGLELAVPPVSGNLCTSAAFSHTSHPGNGGINPTVNRAPRNNAVNLVPWYVATALVSLYSPSGTRLQGPIHVLTAIKKAFGMHSTSTCCHKQTRNLSLATWP</sequence>
<name>A0A2C5XV43_9HYPO</name>
<dbReference type="Proteomes" id="UP000224854">
    <property type="component" value="Unassembled WGS sequence"/>
</dbReference>
<evidence type="ECO:0000313" key="1">
    <source>
        <dbReference type="EMBL" id="PHH58491.1"/>
    </source>
</evidence>
<keyword evidence="2" id="KW-1185">Reference proteome</keyword>
<dbReference type="AlphaFoldDB" id="A0A2C5XV43"/>
<protein>
    <submittedName>
        <fullName evidence="1">Uncharacterized protein</fullName>
    </submittedName>
</protein>
<accession>A0A2C5XV43</accession>
<evidence type="ECO:0000313" key="2">
    <source>
        <dbReference type="Proteomes" id="UP000224854"/>
    </source>
</evidence>